<dbReference type="RefSeq" id="XP_009253643.1">
    <property type="nucleotide sequence ID" value="XM_009255368.1"/>
</dbReference>
<evidence type="ECO:0000256" key="1">
    <source>
        <dbReference type="SAM" id="MobiDB-lite"/>
    </source>
</evidence>
<gene>
    <name evidence="2" type="ORF">FPSE_02249</name>
</gene>
<name>K3UY98_FUSPC</name>
<protein>
    <submittedName>
        <fullName evidence="2">Uncharacterized protein</fullName>
    </submittedName>
</protein>
<evidence type="ECO:0000313" key="2">
    <source>
        <dbReference type="EMBL" id="EKJ77751.1"/>
    </source>
</evidence>
<dbReference type="AlphaFoldDB" id="K3UY98"/>
<dbReference type="KEGG" id="fpu:FPSE_02249"/>
<accession>K3UY98</accession>
<dbReference type="EMBL" id="AFNW01000056">
    <property type="protein sequence ID" value="EKJ77751.1"/>
    <property type="molecule type" value="Genomic_DNA"/>
</dbReference>
<feature type="region of interest" description="Disordered" evidence="1">
    <location>
        <begin position="322"/>
        <end position="350"/>
    </location>
</feature>
<comment type="caution">
    <text evidence="2">The sequence shown here is derived from an EMBL/GenBank/DDBJ whole genome shotgun (WGS) entry which is preliminary data.</text>
</comment>
<feature type="compositionally biased region" description="Acidic residues" evidence="1">
    <location>
        <begin position="338"/>
        <end position="350"/>
    </location>
</feature>
<keyword evidence="3" id="KW-1185">Reference proteome</keyword>
<dbReference type="Proteomes" id="UP000007978">
    <property type="component" value="Chromosome 2"/>
</dbReference>
<evidence type="ECO:0000313" key="3">
    <source>
        <dbReference type="Proteomes" id="UP000007978"/>
    </source>
</evidence>
<dbReference type="eggNOG" id="ENOG502S7C4">
    <property type="taxonomic scope" value="Eukaryota"/>
</dbReference>
<reference evidence="2 3" key="1">
    <citation type="journal article" date="2012" name="PLoS Pathog.">
        <title>Comparative pathogenomics reveals horizontally acquired novel virulence genes in fungi infecting cereal hosts.</title>
        <authorList>
            <person name="Gardiner D.M."/>
            <person name="McDonald M.C."/>
            <person name="Covarelli L."/>
            <person name="Solomon P.S."/>
            <person name="Rusu A.G."/>
            <person name="Marshall M."/>
            <person name="Kazan K."/>
            <person name="Chakraborty S."/>
            <person name="McDonald B.A."/>
            <person name="Manners J.M."/>
        </authorList>
    </citation>
    <scope>NUCLEOTIDE SEQUENCE [LARGE SCALE GENOMIC DNA]</scope>
    <source>
        <strain evidence="2 3">CS3096</strain>
    </source>
</reference>
<dbReference type="OrthoDB" id="288942at2759"/>
<dbReference type="GeneID" id="20360868"/>
<sequence>MEPIIFRPSLCETILSDPGNPQTDSPLFSIVPAEVRDKIFSYALTDHPDPRPHMQYSKQTYYTRPSCEADQSTDTRLLRTCRAVYRETCFKPFYLREHMRWATAPDRAPPGRSGFFDLRHMLSRIVTQLPVQDKLEIERLRVYVQMYKLEEGVVSCIVPSLLAPRIHTLTFRHTDWWFWEDDEPLRFAGDWIEDVGRSIHWCTKQFCIELESLERKKDQVDKIADHMVKKWYFKRLDGPVLYADASGGGRKESRWSGDSTWDNKRWVRDETEPGRIDYYIVSVTFRSRIDIERSGGTVDRDVIEASQKDWFDPDELKIHLKDESRIEDPSPFEYVGEPPDDTDDSDSEFSDGEIARLHQRWYDSFVAGQE</sequence>
<proteinExistence type="predicted"/>
<organism evidence="2 3">
    <name type="scientific">Fusarium pseudograminearum (strain CS3096)</name>
    <name type="common">Wheat and barley crown-rot fungus</name>
    <dbReference type="NCBI Taxonomy" id="1028729"/>
    <lineage>
        <taxon>Eukaryota</taxon>
        <taxon>Fungi</taxon>
        <taxon>Dikarya</taxon>
        <taxon>Ascomycota</taxon>
        <taxon>Pezizomycotina</taxon>
        <taxon>Sordariomycetes</taxon>
        <taxon>Hypocreomycetidae</taxon>
        <taxon>Hypocreales</taxon>
        <taxon>Nectriaceae</taxon>
        <taxon>Fusarium</taxon>
    </lineage>
</organism>
<dbReference type="HOGENOM" id="CLU_055163_1_0_1"/>